<sequence>MYHYYVYLAGILFITQCFVLFCIIMRYYYCKYCVIIVLS</sequence>
<evidence type="ECO:0000256" key="1">
    <source>
        <dbReference type="SAM" id="Phobius"/>
    </source>
</evidence>
<feature type="transmembrane region" description="Helical" evidence="1">
    <location>
        <begin position="6"/>
        <end position="29"/>
    </location>
</feature>
<keyword evidence="3" id="KW-1185">Reference proteome</keyword>
<keyword evidence="1" id="KW-1133">Transmembrane helix</keyword>
<dbReference type="Proteomes" id="UP000092460">
    <property type="component" value="Unassembled WGS sequence"/>
</dbReference>
<evidence type="ECO:0000313" key="2">
    <source>
        <dbReference type="EnsemblMetazoa" id="GPPI031859-PA"/>
    </source>
</evidence>
<evidence type="ECO:0000313" key="3">
    <source>
        <dbReference type="Proteomes" id="UP000092460"/>
    </source>
</evidence>
<keyword evidence="1" id="KW-0812">Transmembrane</keyword>
<organism evidence="2 3">
    <name type="scientific">Glossina palpalis gambiensis</name>
    <dbReference type="NCBI Taxonomy" id="67801"/>
    <lineage>
        <taxon>Eukaryota</taxon>
        <taxon>Metazoa</taxon>
        <taxon>Ecdysozoa</taxon>
        <taxon>Arthropoda</taxon>
        <taxon>Hexapoda</taxon>
        <taxon>Insecta</taxon>
        <taxon>Pterygota</taxon>
        <taxon>Neoptera</taxon>
        <taxon>Endopterygota</taxon>
        <taxon>Diptera</taxon>
        <taxon>Brachycera</taxon>
        <taxon>Muscomorpha</taxon>
        <taxon>Hippoboscoidea</taxon>
        <taxon>Glossinidae</taxon>
        <taxon>Glossina</taxon>
    </lineage>
</organism>
<protein>
    <submittedName>
        <fullName evidence="2">Uncharacterized protein</fullName>
    </submittedName>
</protein>
<dbReference type="VEuPathDB" id="VectorBase:GPPI031859"/>
<proteinExistence type="predicted"/>
<dbReference type="AlphaFoldDB" id="A0A1B0BJ56"/>
<accession>A0A1B0BJ56</accession>
<reference evidence="2" key="2">
    <citation type="submission" date="2020-05" db="UniProtKB">
        <authorList>
            <consortium name="EnsemblMetazoa"/>
        </authorList>
    </citation>
    <scope>IDENTIFICATION</scope>
    <source>
        <strain evidence="2">IAEA</strain>
    </source>
</reference>
<keyword evidence="1" id="KW-0472">Membrane</keyword>
<dbReference type="EnsemblMetazoa" id="GPPI031859-RA">
    <property type="protein sequence ID" value="GPPI031859-PA"/>
    <property type="gene ID" value="GPPI031859"/>
</dbReference>
<reference evidence="3" key="1">
    <citation type="submission" date="2015-01" db="EMBL/GenBank/DDBJ databases">
        <authorList>
            <person name="Aksoy S."/>
            <person name="Warren W."/>
            <person name="Wilson R.K."/>
        </authorList>
    </citation>
    <scope>NUCLEOTIDE SEQUENCE [LARGE SCALE GENOMIC DNA]</scope>
    <source>
        <strain evidence="3">IAEA</strain>
    </source>
</reference>
<name>A0A1B0BJ56_9MUSC</name>
<dbReference type="EMBL" id="JXJN01015333">
    <property type="status" value="NOT_ANNOTATED_CDS"/>
    <property type="molecule type" value="Genomic_DNA"/>
</dbReference>